<keyword evidence="4" id="KW-1185">Reference proteome</keyword>
<dbReference type="InterPro" id="IPR013538">
    <property type="entry name" value="ASHA1/2-like_C"/>
</dbReference>
<evidence type="ECO:0000259" key="2">
    <source>
        <dbReference type="Pfam" id="PF08327"/>
    </source>
</evidence>
<dbReference type="Gene3D" id="3.30.530.20">
    <property type="match status" value="1"/>
</dbReference>
<proteinExistence type="inferred from homology"/>
<sequence>MASTQHKITVNAPAAKIFNAISTIEGLKGWYTPTIEGNTAKGQEATFLFSGKKSFRWKFVEIKPFTHVKWECLEGPGAARGTSVSFSIEEKGPHQASVDCDHDNWPDGHGAIKTCNTLWGILMGHLKQYAESGHPDPAFS</sequence>
<dbReference type="SUPFAM" id="SSF55961">
    <property type="entry name" value="Bet v1-like"/>
    <property type="match status" value="1"/>
</dbReference>
<gene>
    <name evidence="3" type="ORF">HNQ77_004747</name>
</gene>
<protein>
    <submittedName>
        <fullName evidence="3">Uncharacterized protein YndB with AHSA1/START domain</fullName>
    </submittedName>
</protein>
<dbReference type="Proteomes" id="UP000538666">
    <property type="component" value="Unassembled WGS sequence"/>
</dbReference>
<dbReference type="EMBL" id="JACHEK010000011">
    <property type="protein sequence ID" value="MBB6146766.1"/>
    <property type="molecule type" value="Genomic_DNA"/>
</dbReference>
<dbReference type="CDD" id="cd07814">
    <property type="entry name" value="SRPBCC_CalC_Aha1-like"/>
    <property type="match status" value="1"/>
</dbReference>
<organism evidence="3 4">
    <name type="scientific">Silvibacterium bohemicum</name>
    <dbReference type="NCBI Taxonomy" id="1577686"/>
    <lineage>
        <taxon>Bacteria</taxon>
        <taxon>Pseudomonadati</taxon>
        <taxon>Acidobacteriota</taxon>
        <taxon>Terriglobia</taxon>
        <taxon>Terriglobales</taxon>
        <taxon>Acidobacteriaceae</taxon>
        <taxon>Silvibacterium</taxon>
    </lineage>
</organism>
<feature type="domain" description="Activator of Hsp90 ATPase homologue 1/2-like C-terminal" evidence="2">
    <location>
        <begin position="11"/>
        <end position="131"/>
    </location>
</feature>
<comment type="caution">
    <text evidence="3">The sequence shown here is derived from an EMBL/GenBank/DDBJ whole genome shotgun (WGS) entry which is preliminary data.</text>
</comment>
<dbReference type="Pfam" id="PF08327">
    <property type="entry name" value="AHSA1"/>
    <property type="match status" value="1"/>
</dbReference>
<dbReference type="InterPro" id="IPR023393">
    <property type="entry name" value="START-like_dom_sf"/>
</dbReference>
<evidence type="ECO:0000313" key="3">
    <source>
        <dbReference type="EMBL" id="MBB6146766.1"/>
    </source>
</evidence>
<dbReference type="AlphaFoldDB" id="A0A841JZL9"/>
<name>A0A841JZL9_9BACT</name>
<comment type="similarity">
    <text evidence="1">Belongs to the AHA1 family.</text>
</comment>
<reference evidence="3 4" key="1">
    <citation type="submission" date="2020-08" db="EMBL/GenBank/DDBJ databases">
        <title>Genomic Encyclopedia of Type Strains, Phase IV (KMG-IV): sequencing the most valuable type-strain genomes for metagenomic binning, comparative biology and taxonomic classification.</title>
        <authorList>
            <person name="Goeker M."/>
        </authorList>
    </citation>
    <scope>NUCLEOTIDE SEQUENCE [LARGE SCALE GENOMIC DNA]</scope>
    <source>
        <strain evidence="3 4">DSM 103733</strain>
    </source>
</reference>
<dbReference type="RefSeq" id="WP_184085221.1">
    <property type="nucleotide sequence ID" value="NZ_JACHEK010000011.1"/>
</dbReference>
<evidence type="ECO:0000256" key="1">
    <source>
        <dbReference type="ARBA" id="ARBA00006817"/>
    </source>
</evidence>
<accession>A0A841JZL9</accession>
<evidence type="ECO:0000313" key="4">
    <source>
        <dbReference type="Proteomes" id="UP000538666"/>
    </source>
</evidence>